<comment type="caution">
    <text evidence="1">The sequence shown here is derived from an EMBL/GenBank/DDBJ whole genome shotgun (WGS) entry which is preliminary data.</text>
</comment>
<dbReference type="RefSeq" id="WP_193933252.1">
    <property type="nucleotide sequence ID" value="NZ_CAWPMZ010000075.1"/>
</dbReference>
<dbReference type="Proteomes" id="UP000651156">
    <property type="component" value="Unassembled WGS sequence"/>
</dbReference>
<sequence>MTELLRRAIAQIEKLPDEQQDAIALKLLNELQDEQAWRTRFEATTDQQWDRLAATIRQEIANGETIPLDDVFPS</sequence>
<evidence type="ECO:0000313" key="2">
    <source>
        <dbReference type="Proteomes" id="UP000651156"/>
    </source>
</evidence>
<proteinExistence type="predicted"/>
<protein>
    <recommendedName>
        <fullName evidence="3">Addiction module component</fullName>
    </recommendedName>
</protein>
<keyword evidence="2" id="KW-1185">Reference proteome</keyword>
<name>A0ABR9UWI0_9CHRO</name>
<evidence type="ECO:0008006" key="3">
    <source>
        <dbReference type="Google" id="ProtNLM"/>
    </source>
</evidence>
<organism evidence="1 2">
    <name type="scientific">Gloeocapsopsis crepidinum LEGE 06123</name>
    <dbReference type="NCBI Taxonomy" id="588587"/>
    <lineage>
        <taxon>Bacteria</taxon>
        <taxon>Bacillati</taxon>
        <taxon>Cyanobacteriota</taxon>
        <taxon>Cyanophyceae</taxon>
        <taxon>Oscillatoriophycideae</taxon>
        <taxon>Chroococcales</taxon>
        <taxon>Chroococcaceae</taxon>
        <taxon>Gloeocapsopsis</taxon>
    </lineage>
</organism>
<reference evidence="1 2" key="1">
    <citation type="submission" date="2020-10" db="EMBL/GenBank/DDBJ databases">
        <authorList>
            <person name="Castelo-Branco R."/>
            <person name="Eusebio N."/>
            <person name="Adriana R."/>
            <person name="Vieira A."/>
            <person name="Brugerolle De Fraissinette N."/>
            <person name="Rezende De Castro R."/>
            <person name="Schneider M.P."/>
            <person name="Vasconcelos V."/>
            <person name="Leao P.N."/>
        </authorList>
    </citation>
    <scope>NUCLEOTIDE SEQUENCE [LARGE SCALE GENOMIC DNA]</scope>
    <source>
        <strain evidence="1 2">LEGE 06123</strain>
    </source>
</reference>
<accession>A0ABR9UWI0</accession>
<gene>
    <name evidence="1" type="ORF">IQ230_16565</name>
</gene>
<dbReference type="EMBL" id="JADEWN010000042">
    <property type="protein sequence ID" value="MBE9191935.1"/>
    <property type="molecule type" value="Genomic_DNA"/>
</dbReference>
<evidence type="ECO:0000313" key="1">
    <source>
        <dbReference type="EMBL" id="MBE9191935.1"/>
    </source>
</evidence>